<dbReference type="EMBL" id="CP007217">
    <property type="protein sequence ID" value="AJR10209.1"/>
    <property type="molecule type" value="Genomic_DNA"/>
</dbReference>
<dbReference type="Proteomes" id="UP000260363">
    <property type="component" value="Chromosome"/>
</dbReference>
<feature type="chain" id="PRO_5007372705" evidence="1">
    <location>
        <begin position="25"/>
        <end position="448"/>
    </location>
</feature>
<dbReference type="KEGG" id="cmm:NC80_00545"/>
<evidence type="ECO:0000313" key="3">
    <source>
        <dbReference type="Proteomes" id="UP000260363"/>
    </source>
</evidence>
<dbReference type="OMA" id="FKPYFTE"/>
<accession>A0A069ZY51</accession>
<reference evidence="2 3" key="1">
    <citation type="submission" date="2014-02" db="EMBL/GenBank/DDBJ databases">
        <authorList>
            <person name="Chen C."/>
            <person name="Conrad T.A."/>
            <person name="Zhou Z."/>
            <person name="Lai Z."/>
            <person name="Zhong G."/>
        </authorList>
    </citation>
    <scope>NUCLEOTIDE SEQUENCE [LARGE SCALE GENOMIC DNA]</scope>
    <source>
        <strain evidence="2 3">Nigg3-28</strain>
    </source>
</reference>
<feature type="signal peptide" evidence="1">
    <location>
        <begin position="1"/>
        <end position="24"/>
    </location>
</feature>
<evidence type="ECO:0000313" key="2">
    <source>
        <dbReference type="EMBL" id="AJR10209.1"/>
    </source>
</evidence>
<dbReference type="RefSeq" id="WP_010229387.1">
    <property type="nucleotide sequence ID" value="NZ_CP007217.1"/>
</dbReference>
<proteinExistence type="predicted"/>
<dbReference type="GeneID" id="1245636"/>
<dbReference type="STRING" id="83560.NC80_00545"/>
<dbReference type="KEGG" id="cmg:NC81_00555"/>
<keyword evidence="1" id="KW-0732">Signal</keyword>
<gene>
    <name evidence="2" type="ORF">BD36_00585</name>
</gene>
<dbReference type="AlphaFoldDB" id="A0A069ZY51"/>
<organism evidence="2 3">
    <name type="scientific">Chlamydia muridarum</name>
    <dbReference type="NCBI Taxonomy" id="83560"/>
    <lineage>
        <taxon>Bacteria</taxon>
        <taxon>Pseudomonadati</taxon>
        <taxon>Chlamydiota</taxon>
        <taxon>Chlamydiia</taxon>
        <taxon>Chlamydiales</taxon>
        <taxon>Chlamydiaceae</taxon>
        <taxon>Chlamydia/Chlamydophila group</taxon>
        <taxon>Chlamydia</taxon>
    </lineage>
</organism>
<protein>
    <submittedName>
        <fullName evidence="2">Membrane protein</fullName>
    </submittedName>
</protein>
<name>A0A069ZY51_CHLMR</name>
<dbReference type="KEGG" id="cmx:DNC_00555"/>
<evidence type="ECO:0000256" key="1">
    <source>
        <dbReference type="SAM" id="SignalP"/>
    </source>
</evidence>
<dbReference type="PATRIC" id="fig|83560.10.peg.106"/>
<sequence length="448" mass="49939">MLTNFTFRNCLLFFVTLSSVPVFSAPQPRVTLPSGANKIGSEAWIEQKVRQYPELLWLVEPSPAGTSLNAPSGMIFSPLLFQKKVPAFDIAVRSLIHLHLLIQGSRQAYAQLVQLQANESPMTFKQFLTLHKQLSLFLNSPKEFYDSVKILETAIILRHLGCSTKAVATFKPYFSETQKEVFYTKALHVLHTFPELSPSFARLSPEQKTLFFSLRKLANYDELLSLTNAPSLQLLSAVRSRRALLALDLYLYALDFCGEQGISSQFHMDFSPLQSMLQQYATVEEAFSRYFTYRANRLGFAGSSRTEMALVRIATLMNLSPSEAAILTTSFKSLSLEDAESLVNSFYTNKGDSLALSLRGLPTLISELTRAAHGNTNAEARAQQIYATTLSLVAKSLKAHKEMQNKQILPEEVVLDFSETASSCQGLDIFSENVAVQIHLNGSVSIHL</sequence>